<dbReference type="Gene3D" id="3.40.80.10">
    <property type="entry name" value="Peptidoglycan recognition protein-like"/>
    <property type="match status" value="1"/>
</dbReference>
<evidence type="ECO:0000313" key="8">
    <source>
        <dbReference type="EMBL" id="RGS37518.1"/>
    </source>
</evidence>
<dbReference type="PANTHER" id="PTHR30417:SF1">
    <property type="entry name" value="N-ACETYLMURAMOYL-L-ALANINE AMIDASE AMID"/>
    <property type="match status" value="1"/>
</dbReference>
<dbReference type="InterPro" id="IPR051206">
    <property type="entry name" value="NAMLAA_amidase_2"/>
</dbReference>
<dbReference type="EMBL" id="QRVL01000015">
    <property type="protein sequence ID" value="RGS37518.1"/>
    <property type="molecule type" value="Genomic_DNA"/>
</dbReference>
<dbReference type="InterPro" id="IPR002502">
    <property type="entry name" value="Amidase_domain"/>
</dbReference>
<evidence type="ECO:0000256" key="2">
    <source>
        <dbReference type="ARBA" id="ARBA00011901"/>
    </source>
</evidence>
<dbReference type="CDD" id="cd06583">
    <property type="entry name" value="PGRP"/>
    <property type="match status" value="1"/>
</dbReference>
<evidence type="ECO:0000256" key="5">
    <source>
        <dbReference type="SAM" id="MobiDB-lite"/>
    </source>
</evidence>
<dbReference type="EC" id="3.5.1.28" evidence="2"/>
<gene>
    <name evidence="8" type="ORF">DWX93_13880</name>
</gene>
<keyword evidence="3" id="KW-0378">Hydrolase</keyword>
<evidence type="ECO:0000256" key="1">
    <source>
        <dbReference type="ARBA" id="ARBA00001561"/>
    </source>
</evidence>
<evidence type="ECO:0000256" key="6">
    <source>
        <dbReference type="SAM" id="Phobius"/>
    </source>
</evidence>
<evidence type="ECO:0000259" key="7">
    <source>
        <dbReference type="SMART" id="SM00644"/>
    </source>
</evidence>
<dbReference type="GO" id="GO:0009253">
    <property type="term" value="P:peptidoglycan catabolic process"/>
    <property type="evidence" value="ECO:0007669"/>
    <property type="project" value="InterPro"/>
</dbReference>
<dbReference type="InterPro" id="IPR036505">
    <property type="entry name" value="Amidase/PGRP_sf"/>
</dbReference>
<name>A0A395V920_9FIRM</name>
<sequence length="251" mass="29633">MREEQEEKYRREERRRYEEKRRRRRKRLRRRRRLRIVLLIGIPLLLVLAVWFGTRQIKKLLYEEKPVMAYEVKYVAQAPDYQVELLDYNEYSRPGTALSQVKGIVIHYTANPGTTAEQNRSYFENLKDTGETYASSHFVIGMDGEIVQCIPCNEIAYASNDRNEDTIAIECCIPDETGEFTDATYQSLIELTAWLMGRYDLTTDDVIRHYDVTGKMCPKYYVEHEDAWLLFKQDLLTYIDVNGIAKNEEIS</sequence>
<dbReference type="PANTHER" id="PTHR30417">
    <property type="entry name" value="N-ACETYLMURAMOYL-L-ALANINE AMIDASE AMID"/>
    <property type="match status" value="1"/>
</dbReference>
<accession>A0A395V920</accession>
<dbReference type="GO" id="GO:0008745">
    <property type="term" value="F:N-acetylmuramoyl-L-alanine amidase activity"/>
    <property type="evidence" value="ECO:0007669"/>
    <property type="project" value="UniProtKB-EC"/>
</dbReference>
<dbReference type="AlphaFoldDB" id="A0A395V920"/>
<feature type="region of interest" description="Disordered" evidence="5">
    <location>
        <begin position="1"/>
        <end position="22"/>
    </location>
</feature>
<evidence type="ECO:0000256" key="3">
    <source>
        <dbReference type="ARBA" id="ARBA00022801"/>
    </source>
</evidence>
<reference evidence="8 9" key="1">
    <citation type="submission" date="2018-08" db="EMBL/GenBank/DDBJ databases">
        <title>A genome reference for cultivated species of the human gut microbiota.</title>
        <authorList>
            <person name="Zou Y."/>
            <person name="Xue W."/>
            <person name="Luo G."/>
        </authorList>
    </citation>
    <scope>NUCLEOTIDE SEQUENCE [LARGE SCALE GENOMIC DNA]</scope>
    <source>
        <strain evidence="8 9">AF22-12AC</strain>
    </source>
</reference>
<feature type="domain" description="N-acetylmuramoyl-L-alanine amidase" evidence="7">
    <location>
        <begin position="91"/>
        <end position="227"/>
    </location>
</feature>
<keyword evidence="6" id="KW-1133">Transmembrane helix</keyword>
<dbReference type="GO" id="GO:0071555">
    <property type="term" value="P:cell wall organization"/>
    <property type="evidence" value="ECO:0007669"/>
    <property type="project" value="UniProtKB-KW"/>
</dbReference>
<proteinExistence type="predicted"/>
<keyword evidence="6" id="KW-0812">Transmembrane</keyword>
<organism evidence="8 9">
    <name type="scientific">Roseburia hominis</name>
    <dbReference type="NCBI Taxonomy" id="301301"/>
    <lineage>
        <taxon>Bacteria</taxon>
        <taxon>Bacillati</taxon>
        <taxon>Bacillota</taxon>
        <taxon>Clostridia</taxon>
        <taxon>Lachnospirales</taxon>
        <taxon>Lachnospiraceae</taxon>
        <taxon>Roseburia</taxon>
    </lineage>
</organism>
<keyword evidence="6" id="KW-0472">Membrane</keyword>
<protein>
    <recommendedName>
        <fullName evidence="2">N-acetylmuramoyl-L-alanine amidase</fullName>
        <ecNumber evidence="2">3.5.1.28</ecNumber>
    </recommendedName>
</protein>
<dbReference type="Pfam" id="PF01510">
    <property type="entry name" value="Amidase_2"/>
    <property type="match status" value="1"/>
</dbReference>
<feature type="compositionally biased region" description="Basic and acidic residues" evidence="5">
    <location>
        <begin position="1"/>
        <end position="20"/>
    </location>
</feature>
<dbReference type="Proteomes" id="UP000266172">
    <property type="component" value="Unassembled WGS sequence"/>
</dbReference>
<evidence type="ECO:0000256" key="4">
    <source>
        <dbReference type="ARBA" id="ARBA00023316"/>
    </source>
</evidence>
<dbReference type="SUPFAM" id="SSF55846">
    <property type="entry name" value="N-acetylmuramoyl-L-alanine amidase-like"/>
    <property type="match status" value="1"/>
</dbReference>
<dbReference type="SMART" id="SM00644">
    <property type="entry name" value="Ami_2"/>
    <property type="match status" value="1"/>
</dbReference>
<comment type="catalytic activity">
    <reaction evidence="1">
        <text>Hydrolyzes the link between N-acetylmuramoyl residues and L-amino acid residues in certain cell-wall glycopeptides.</text>
        <dbReference type="EC" id="3.5.1.28"/>
    </reaction>
</comment>
<dbReference type="GO" id="GO:0009254">
    <property type="term" value="P:peptidoglycan turnover"/>
    <property type="evidence" value="ECO:0007669"/>
    <property type="project" value="TreeGrafter"/>
</dbReference>
<feature type="transmembrane region" description="Helical" evidence="6">
    <location>
        <begin position="34"/>
        <end position="53"/>
    </location>
</feature>
<keyword evidence="4" id="KW-0961">Cell wall biogenesis/degradation</keyword>
<evidence type="ECO:0000313" key="9">
    <source>
        <dbReference type="Proteomes" id="UP000266172"/>
    </source>
</evidence>
<comment type="caution">
    <text evidence="8">The sequence shown here is derived from an EMBL/GenBank/DDBJ whole genome shotgun (WGS) entry which is preliminary data.</text>
</comment>